<feature type="domain" description="PIN" evidence="1">
    <location>
        <begin position="291"/>
        <end position="430"/>
    </location>
</feature>
<dbReference type="InterPro" id="IPR029060">
    <property type="entry name" value="PIN-like_dom_sf"/>
</dbReference>
<reference evidence="2" key="2">
    <citation type="submission" date="2022-10" db="EMBL/GenBank/DDBJ databases">
        <authorList>
            <consortium name="ENA_rothamsted_submissions"/>
            <consortium name="culmorum"/>
            <person name="King R."/>
        </authorList>
    </citation>
    <scope>NUCLEOTIDE SEQUENCE</scope>
</reference>
<organism evidence="2 3">
    <name type="scientific">Phaedon cochleariae</name>
    <name type="common">Mustard beetle</name>
    <dbReference type="NCBI Taxonomy" id="80249"/>
    <lineage>
        <taxon>Eukaryota</taxon>
        <taxon>Metazoa</taxon>
        <taxon>Ecdysozoa</taxon>
        <taxon>Arthropoda</taxon>
        <taxon>Hexapoda</taxon>
        <taxon>Insecta</taxon>
        <taxon>Pterygota</taxon>
        <taxon>Neoptera</taxon>
        <taxon>Endopterygota</taxon>
        <taxon>Coleoptera</taxon>
        <taxon>Polyphaga</taxon>
        <taxon>Cucujiformia</taxon>
        <taxon>Chrysomeloidea</taxon>
        <taxon>Chrysomelidae</taxon>
        <taxon>Chrysomelinae</taxon>
        <taxon>Chrysomelini</taxon>
        <taxon>Phaedon</taxon>
    </lineage>
</organism>
<gene>
    <name evidence="2" type="ORF">PHAECO_LOCUS3005</name>
</gene>
<dbReference type="InterPro" id="IPR002716">
    <property type="entry name" value="PIN_dom"/>
</dbReference>
<sequence length="452" mass="49725">MFNLILERCVAILQDHLDARDKVAVATTTPAAGGNLPSDAHVLLPAVKIWCDWMMCHTEVWNPPPSTQDFKIGCPGDAWSRLATLMNLLEKADQPATASFIENPEEVCDSILMRQVKLSGSVKFPDGSFSKDTVLTGFTPLMKRKSAAPAYAPAHLDPDLAHSALRISRLLFFGTMFLCGLEPPVLKLEIEDGRREYVSVVSQSTGGRGSPAVAALQSEQNNDVLLESFSEDEEDEQKEQITANASNEIRDLLTRKVELEKRQRSQDLHMQRVKKILSQSVVSVHMEIRPKYLVPDTNCFIDHLDGILTIAQSNCYTLMVPTVVLSELEGLSRGGRSPLPESRRHRPLDPQHVKRVAMCAKSALDLLRQRHSAVKCVTTKGAVLASTAFCTEEDDDGGAADGDGGARCNDDKILSTCLVVLLTDDRNLRVKAHAHDLPVRELPDFEAWAGLG</sequence>
<dbReference type="PANTHER" id="PTHR15696:SF0">
    <property type="entry name" value="TELOMERASE-BINDING PROTEIN EST1A"/>
    <property type="match status" value="1"/>
</dbReference>
<name>A0A9N9X183_PHACE</name>
<keyword evidence="3" id="KW-1185">Reference proteome</keyword>
<dbReference type="GO" id="GO:0000184">
    <property type="term" value="P:nuclear-transcribed mRNA catabolic process, nonsense-mediated decay"/>
    <property type="evidence" value="ECO:0007669"/>
    <property type="project" value="TreeGrafter"/>
</dbReference>
<dbReference type="Pfam" id="PF13638">
    <property type="entry name" value="PIN_4"/>
    <property type="match status" value="1"/>
</dbReference>
<dbReference type="InterPro" id="IPR011990">
    <property type="entry name" value="TPR-like_helical_dom_sf"/>
</dbReference>
<dbReference type="InterPro" id="IPR045153">
    <property type="entry name" value="Est1/Ebs1-like"/>
</dbReference>
<reference evidence="2" key="1">
    <citation type="submission" date="2022-01" db="EMBL/GenBank/DDBJ databases">
        <authorList>
            <person name="King R."/>
        </authorList>
    </citation>
    <scope>NUCLEOTIDE SEQUENCE</scope>
</reference>
<dbReference type="PANTHER" id="PTHR15696">
    <property type="entry name" value="SMG-7 SUPPRESSOR WITH MORPHOLOGICAL EFFECT ON GENITALIA PROTEIN 7"/>
    <property type="match status" value="1"/>
</dbReference>
<protein>
    <recommendedName>
        <fullName evidence="1">PIN domain-containing protein</fullName>
    </recommendedName>
</protein>
<proteinExistence type="predicted"/>
<dbReference type="GO" id="GO:0070034">
    <property type="term" value="F:telomerase RNA binding"/>
    <property type="evidence" value="ECO:0007669"/>
    <property type="project" value="TreeGrafter"/>
</dbReference>
<evidence type="ECO:0000313" key="3">
    <source>
        <dbReference type="Proteomes" id="UP001153737"/>
    </source>
</evidence>
<dbReference type="AlphaFoldDB" id="A0A9N9X183"/>
<dbReference type="GO" id="GO:0005697">
    <property type="term" value="C:telomerase holoenzyme complex"/>
    <property type="evidence" value="ECO:0007669"/>
    <property type="project" value="TreeGrafter"/>
</dbReference>
<dbReference type="SUPFAM" id="SSF88723">
    <property type="entry name" value="PIN domain-like"/>
    <property type="match status" value="1"/>
</dbReference>
<dbReference type="OrthoDB" id="2017974at2759"/>
<evidence type="ECO:0000313" key="2">
    <source>
        <dbReference type="EMBL" id="CAG9815620.1"/>
    </source>
</evidence>
<dbReference type="GO" id="GO:0042162">
    <property type="term" value="F:telomeric DNA binding"/>
    <property type="evidence" value="ECO:0007669"/>
    <property type="project" value="TreeGrafter"/>
</dbReference>
<dbReference type="SMART" id="SM00670">
    <property type="entry name" value="PINc"/>
    <property type="match status" value="1"/>
</dbReference>
<evidence type="ECO:0000259" key="1">
    <source>
        <dbReference type="SMART" id="SM00670"/>
    </source>
</evidence>
<accession>A0A9N9X183</accession>
<dbReference type="EMBL" id="OU896718">
    <property type="protein sequence ID" value="CAG9815620.1"/>
    <property type="molecule type" value="Genomic_DNA"/>
</dbReference>
<dbReference type="Gene3D" id="3.40.50.1010">
    <property type="entry name" value="5'-nuclease"/>
    <property type="match status" value="1"/>
</dbReference>
<dbReference type="Proteomes" id="UP001153737">
    <property type="component" value="Chromosome 12"/>
</dbReference>
<dbReference type="SUPFAM" id="SSF48452">
    <property type="entry name" value="TPR-like"/>
    <property type="match status" value="1"/>
</dbReference>